<gene>
    <name evidence="2" type="ORF">D1627_02855</name>
</gene>
<keyword evidence="1" id="KW-0472">Membrane</keyword>
<keyword evidence="3" id="KW-1185">Reference proteome</keyword>
<evidence type="ECO:0000256" key="1">
    <source>
        <dbReference type="SAM" id="Phobius"/>
    </source>
</evidence>
<keyword evidence="1" id="KW-1133">Transmembrane helix</keyword>
<dbReference type="RefSeq" id="WP_119430686.1">
    <property type="nucleotide sequence ID" value="NZ_QWGE01000001.1"/>
</dbReference>
<organism evidence="2 3">
    <name type="scientific">Pontibacter oryzae</name>
    <dbReference type="NCBI Taxonomy" id="2304593"/>
    <lineage>
        <taxon>Bacteria</taxon>
        <taxon>Pseudomonadati</taxon>
        <taxon>Bacteroidota</taxon>
        <taxon>Cytophagia</taxon>
        <taxon>Cytophagales</taxon>
        <taxon>Hymenobacteraceae</taxon>
        <taxon>Pontibacter</taxon>
    </lineage>
</organism>
<keyword evidence="1" id="KW-0812">Transmembrane</keyword>
<dbReference type="AlphaFoldDB" id="A0A399SIJ9"/>
<dbReference type="EMBL" id="QWGE01000001">
    <property type="protein sequence ID" value="RIJ42804.1"/>
    <property type="molecule type" value="Genomic_DNA"/>
</dbReference>
<comment type="caution">
    <text evidence="2">The sequence shown here is derived from an EMBL/GenBank/DDBJ whole genome shotgun (WGS) entry which is preliminary data.</text>
</comment>
<name>A0A399SIJ9_9BACT</name>
<dbReference type="Proteomes" id="UP000266005">
    <property type="component" value="Unassembled WGS sequence"/>
</dbReference>
<dbReference type="OrthoDB" id="852102at2"/>
<protein>
    <submittedName>
        <fullName evidence="2">Uncharacterized protein</fullName>
    </submittedName>
</protein>
<evidence type="ECO:0000313" key="2">
    <source>
        <dbReference type="EMBL" id="RIJ42804.1"/>
    </source>
</evidence>
<feature type="transmembrane region" description="Helical" evidence="1">
    <location>
        <begin position="6"/>
        <end position="22"/>
    </location>
</feature>
<reference evidence="3" key="1">
    <citation type="submission" date="2018-08" db="EMBL/GenBank/DDBJ databases">
        <title>Mucilaginibacter sp. MYSH2.</title>
        <authorList>
            <person name="Seo T."/>
        </authorList>
    </citation>
    <scope>NUCLEOTIDE SEQUENCE [LARGE SCALE GENOMIC DNA]</scope>
    <source>
        <strain evidence="3">KIRAN</strain>
    </source>
</reference>
<evidence type="ECO:0000313" key="3">
    <source>
        <dbReference type="Proteomes" id="UP000266005"/>
    </source>
</evidence>
<sequence length="172" mass="19305">MKNILPWILAAVFLFLAFYFYWQQHEAENRLQIADNQVAAIDKELKKQAEASDSAGQEMMLPPDTMDLVPPGGAAFVDELGSLSQGDVQRLKRKGLQNPETDLMNDLHRKQTKLIPATGTLGGTMAIRDSRILNDRYAMAYYEDGHNGGYLLLKYDVRDGNITWKVIDSSAL</sequence>
<accession>A0A399SIJ9</accession>
<proteinExistence type="predicted"/>